<dbReference type="VEuPathDB" id="FungiDB:AeMF1_019552"/>
<feature type="compositionally biased region" description="Basic and acidic residues" evidence="2">
    <location>
        <begin position="41"/>
        <end position="53"/>
    </location>
</feature>
<dbReference type="Proteomes" id="UP000481153">
    <property type="component" value="Unassembled WGS sequence"/>
</dbReference>
<proteinExistence type="predicted"/>
<comment type="caution">
    <text evidence="3">The sequence shown here is derived from an EMBL/GenBank/DDBJ whole genome shotgun (WGS) entry which is preliminary data.</text>
</comment>
<dbReference type="EMBL" id="VJMJ01000106">
    <property type="protein sequence ID" value="KAF0734773.1"/>
    <property type="molecule type" value="Genomic_DNA"/>
</dbReference>
<accession>A0A6G0X495</accession>
<dbReference type="AlphaFoldDB" id="A0A6G0X495"/>
<keyword evidence="1" id="KW-0175">Coiled coil</keyword>
<reference evidence="3 4" key="1">
    <citation type="submission" date="2019-07" db="EMBL/GenBank/DDBJ databases">
        <title>Genomics analysis of Aphanomyces spp. identifies a new class of oomycete effector associated with host adaptation.</title>
        <authorList>
            <person name="Gaulin E."/>
        </authorList>
    </citation>
    <scope>NUCLEOTIDE SEQUENCE [LARGE SCALE GENOMIC DNA]</scope>
    <source>
        <strain evidence="3 4">ATCC 201684</strain>
    </source>
</reference>
<feature type="region of interest" description="Disordered" evidence="2">
    <location>
        <begin position="27"/>
        <end position="62"/>
    </location>
</feature>
<evidence type="ECO:0000256" key="1">
    <source>
        <dbReference type="SAM" id="Coils"/>
    </source>
</evidence>
<feature type="region of interest" description="Disordered" evidence="2">
    <location>
        <begin position="802"/>
        <end position="829"/>
    </location>
</feature>
<feature type="compositionally biased region" description="Low complexity" evidence="2">
    <location>
        <begin position="30"/>
        <end position="40"/>
    </location>
</feature>
<evidence type="ECO:0000256" key="2">
    <source>
        <dbReference type="SAM" id="MobiDB-lite"/>
    </source>
</evidence>
<gene>
    <name evidence="3" type="ORF">Ae201684_008622</name>
</gene>
<organism evidence="3 4">
    <name type="scientific">Aphanomyces euteiches</name>
    <dbReference type="NCBI Taxonomy" id="100861"/>
    <lineage>
        <taxon>Eukaryota</taxon>
        <taxon>Sar</taxon>
        <taxon>Stramenopiles</taxon>
        <taxon>Oomycota</taxon>
        <taxon>Saprolegniomycetes</taxon>
        <taxon>Saprolegniales</taxon>
        <taxon>Verrucalvaceae</taxon>
        <taxon>Aphanomyces</taxon>
    </lineage>
</organism>
<keyword evidence="4" id="KW-1185">Reference proteome</keyword>
<feature type="coiled-coil region" evidence="1">
    <location>
        <begin position="198"/>
        <end position="267"/>
    </location>
</feature>
<protein>
    <submittedName>
        <fullName evidence="3">Uncharacterized protein</fullName>
    </submittedName>
</protein>
<sequence>MVDHRGRIRARQISIVNSRCRLHSPLYRNTRSTLSQSSRSSVDEYETRVERSRSPSRSPRTQRQIFFSEEIIENDCPTKDSMMEFPDVIKPSAEFVRTQTTTTTTTVVCEEQMLVESDVETNTSSIAMDHVWDIGRRRSTADSTPSSDMSHSPIEYKRNRHDFERPSYPTALAVSSGVTDALARMKLRKQEMEMSNIVEKVQKQMAAMEKVLKELQLEHSLKCDLLERQIEINSRLEREKSTLQDEVNELTRQLVALQSKKEDETGRNVNFMSLAMNSFITRSEHTQHLIVEQLKDLSKSGLNQGSLPAGGDLSAQLVLDHLSQYHSEILAALKSQNTTVLSDDTPAPQPIRRSNTLKMDENQVTRAPIQNTRAVESKVNCAQPNSFFNSARSALVGATLFAFGLGAGQVLLSTESRQPVAAQQQPSLDMDILLEKMKQSQLDMQPIVIEKWEKVVQAEIPAVVEPKTSEPVSHPEDVHTEAEPLEIAPEEPTSQATDYHAEPVKTEVTYSKPDVKSQIALLMQLHKNTEKKPAPSEPLSDVITEALKNKVVDSIDASAESKFEEVDKATEEVATIDEKVEETALDEIDEATSAEIPEEEEHTEEVHNEVESPVENEVVAAEAVIEPVEVSLSAESDLTFKVIAPIRNESSRPEEEFEAVTEVSQPLVGDVEPEYVENEEVFTQVTPADVDDAPVNDVTDEVYVAVNDEADVTEETEASSIAGHQDSELPASTLHSLASALKTLVDPSFTVKSSVSVEVKETPVKAPRVKFAGRHLFNRFEPKAKSAETVVVDRVENVLLSSTAEPEEPSDVNATSDVVNPPSEHELVQKKSIEDPVVDVASPENVEESAVDTPLPEIEQTLSNFVLDNVQTVEESVLESVSAEPVWLSPLMPEVEQMWSNVTEAKPVDDVWLSPLKTWEDEVYSNVTVASDIALATVVQVPVVEKVLLSFPSCDARNASSHKEGTSVNPFYVADIAIPEPTDIVEPIAEVVSALASVEVVESTTNFDMSAALVVSPEEFSNVSSVELPSFEIPEDVSADEPVDPKEDQHVAPAEPEIATVDEVVATSSDVDIIAETEHTQVEIVEEPIEVSSLETLPVALAEDAPVTEVIVDDGAAHEAEVANFLKEFGEVVAKLNGEISVEVEVEGAMEPAAPEPVHDIETSSTVEVETAVDVAVPTSLETEAVPCASLDKVEAFLTLVASN</sequence>
<evidence type="ECO:0000313" key="3">
    <source>
        <dbReference type="EMBL" id="KAF0734773.1"/>
    </source>
</evidence>
<evidence type="ECO:0000313" key="4">
    <source>
        <dbReference type="Proteomes" id="UP000481153"/>
    </source>
</evidence>
<name>A0A6G0X495_9STRA</name>